<dbReference type="Proteomes" id="UP001498476">
    <property type="component" value="Unassembled WGS sequence"/>
</dbReference>
<feature type="compositionally biased region" description="Polar residues" evidence="1">
    <location>
        <begin position="44"/>
        <end position="68"/>
    </location>
</feature>
<feature type="region of interest" description="Disordered" evidence="1">
    <location>
        <begin position="122"/>
        <end position="147"/>
    </location>
</feature>
<name>A0ABR1GPB9_9HYPO</name>
<comment type="caution">
    <text evidence="2">The sequence shown here is derived from an EMBL/GenBank/DDBJ whole genome shotgun (WGS) entry which is preliminary data.</text>
</comment>
<feature type="region of interest" description="Disordered" evidence="1">
    <location>
        <begin position="90"/>
        <end position="109"/>
    </location>
</feature>
<evidence type="ECO:0000313" key="2">
    <source>
        <dbReference type="EMBL" id="KAK7403583.1"/>
    </source>
</evidence>
<reference evidence="2 3" key="1">
    <citation type="journal article" date="2025" name="Microbiol. Resour. Announc.">
        <title>Draft genome sequences for Neonectria magnoliae and Neonectria punicea, canker pathogens of Liriodendron tulipifera and Acer saccharum in West Virginia.</title>
        <authorList>
            <person name="Petronek H.M."/>
            <person name="Kasson M.T."/>
            <person name="Metheny A.M."/>
            <person name="Stauder C.M."/>
            <person name="Lovett B."/>
            <person name="Lynch S.C."/>
            <person name="Garnas J.R."/>
            <person name="Kasson L.R."/>
            <person name="Stajich J.E."/>
        </authorList>
    </citation>
    <scope>NUCLEOTIDE SEQUENCE [LARGE SCALE GENOMIC DNA]</scope>
    <source>
        <strain evidence="2 3">NRRL 64653</strain>
    </source>
</reference>
<feature type="compositionally biased region" description="Basic and acidic residues" evidence="1">
    <location>
        <begin position="509"/>
        <end position="519"/>
    </location>
</feature>
<keyword evidence="3" id="KW-1185">Reference proteome</keyword>
<sequence>MNLTEGQMDKITDAFSYKVHSSPARTRARAAIVTPKSSPRRNRQPQQEAPYSWGTSPQASSGVDSPTFSELMPGRQQTLRSDVYSGSLAERRCKAPPPPLQLGGGQRHANVPQRAVMESVCDSVSPLSQSRYEGSEEDPESMYSQDGRYLLHPGPLELRGATHRRSGSKLNDAVVNAYKDWAQIQTPSSIRESPVRPESLAQRPRRSKSTGEGLRQSRPDDSPLPPITPREVLRSENAPLFSPLQFYFRGDDFPTAKKGEKTMIGDNGWLERTEKVPEKTKKTPQKKVGILEGIKKIAKDMAELHHSARRPQNLAKDRQSFQVAISLDSREQSLLYCELEYHLSSALNDYITVQLDKGRLVPDKLKRISDAWQNKGRPKVVGFRYDLETQLDLVNIHVEEFRFYGRRQGDIVEISGLLHAMKVNARAMSIRTFCQPDSVIAKQLVDSQSLFKLLGVPDAQQMSLAEVAQFFKVVVERELDYRTQREYEGRRTKMASHGTNESPWQTRTTLREGGMHTED</sequence>
<evidence type="ECO:0000313" key="3">
    <source>
        <dbReference type="Proteomes" id="UP001498476"/>
    </source>
</evidence>
<feature type="region of interest" description="Disordered" evidence="1">
    <location>
        <begin position="1"/>
        <end position="79"/>
    </location>
</feature>
<feature type="compositionally biased region" description="Polar residues" evidence="1">
    <location>
        <begin position="497"/>
        <end position="508"/>
    </location>
</feature>
<protein>
    <submittedName>
        <fullName evidence="2">Uncharacterized protein</fullName>
    </submittedName>
</protein>
<dbReference type="EMBL" id="JAZAVJ010000239">
    <property type="protein sequence ID" value="KAK7403583.1"/>
    <property type="molecule type" value="Genomic_DNA"/>
</dbReference>
<feature type="region of interest" description="Disordered" evidence="1">
    <location>
        <begin position="187"/>
        <end position="235"/>
    </location>
</feature>
<evidence type="ECO:0000256" key="1">
    <source>
        <dbReference type="SAM" id="MobiDB-lite"/>
    </source>
</evidence>
<accession>A0ABR1GPB9</accession>
<proteinExistence type="predicted"/>
<feature type="region of interest" description="Disordered" evidence="1">
    <location>
        <begin position="488"/>
        <end position="519"/>
    </location>
</feature>
<organism evidence="2 3">
    <name type="scientific">Neonectria punicea</name>
    <dbReference type="NCBI Taxonomy" id="979145"/>
    <lineage>
        <taxon>Eukaryota</taxon>
        <taxon>Fungi</taxon>
        <taxon>Dikarya</taxon>
        <taxon>Ascomycota</taxon>
        <taxon>Pezizomycotina</taxon>
        <taxon>Sordariomycetes</taxon>
        <taxon>Hypocreomycetidae</taxon>
        <taxon>Hypocreales</taxon>
        <taxon>Nectriaceae</taxon>
        <taxon>Neonectria</taxon>
    </lineage>
</organism>
<gene>
    <name evidence="2" type="ORF">QQX98_010635</name>
</gene>